<dbReference type="InterPro" id="IPR017850">
    <property type="entry name" value="Alkaline_phosphatase_core_sf"/>
</dbReference>
<dbReference type="KEGG" id="ahel:Q31a_38060"/>
<dbReference type="EMBL" id="CP036298">
    <property type="protein sequence ID" value="QDV25480.1"/>
    <property type="molecule type" value="Genomic_DNA"/>
</dbReference>
<evidence type="ECO:0000313" key="1">
    <source>
        <dbReference type="EMBL" id="QDV25480.1"/>
    </source>
</evidence>
<dbReference type="InterPro" id="IPR010869">
    <property type="entry name" value="DUF1501"/>
</dbReference>
<dbReference type="InterPro" id="IPR006311">
    <property type="entry name" value="TAT_signal"/>
</dbReference>
<dbReference type="Pfam" id="PF07394">
    <property type="entry name" value="DUF1501"/>
    <property type="match status" value="1"/>
</dbReference>
<dbReference type="AlphaFoldDB" id="A0A518GA82"/>
<keyword evidence="2" id="KW-1185">Reference proteome</keyword>
<name>A0A518GA82_9BACT</name>
<evidence type="ECO:0000313" key="2">
    <source>
        <dbReference type="Proteomes" id="UP000318017"/>
    </source>
</evidence>
<reference evidence="1 2" key="1">
    <citation type="submission" date="2019-02" db="EMBL/GenBank/DDBJ databases">
        <title>Deep-cultivation of Planctomycetes and their phenomic and genomic characterization uncovers novel biology.</title>
        <authorList>
            <person name="Wiegand S."/>
            <person name="Jogler M."/>
            <person name="Boedeker C."/>
            <person name="Pinto D."/>
            <person name="Vollmers J."/>
            <person name="Rivas-Marin E."/>
            <person name="Kohn T."/>
            <person name="Peeters S.H."/>
            <person name="Heuer A."/>
            <person name="Rast P."/>
            <person name="Oberbeckmann S."/>
            <person name="Bunk B."/>
            <person name="Jeske O."/>
            <person name="Meyerdierks A."/>
            <person name="Storesund J.E."/>
            <person name="Kallscheuer N."/>
            <person name="Luecker S."/>
            <person name="Lage O.M."/>
            <person name="Pohl T."/>
            <person name="Merkel B.J."/>
            <person name="Hornburger P."/>
            <person name="Mueller R.-W."/>
            <person name="Bruemmer F."/>
            <person name="Labrenz M."/>
            <person name="Spormann A.M."/>
            <person name="Op den Camp H."/>
            <person name="Overmann J."/>
            <person name="Amann R."/>
            <person name="Jetten M.S.M."/>
            <person name="Mascher T."/>
            <person name="Medema M.H."/>
            <person name="Devos D.P."/>
            <person name="Kaster A.-K."/>
            <person name="Ovreas L."/>
            <person name="Rohde M."/>
            <person name="Galperin M.Y."/>
            <person name="Jogler C."/>
        </authorList>
    </citation>
    <scope>NUCLEOTIDE SEQUENCE [LARGE SCALE GENOMIC DNA]</scope>
    <source>
        <strain evidence="1 2">Q31a</strain>
    </source>
</reference>
<organism evidence="1 2">
    <name type="scientific">Aureliella helgolandensis</name>
    <dbReference type="NCBI Taxonomy" id="2527968"/>
    <lineage>
        <taxon>Bacteria</taxon>
        <taxon>Pseudomonadati</taxon>
        <taxon>Planctomycetota</taxon>
        <taxon>Planctomycetia</taxon>
        <taxon>Pirellulales</taxon>
        <taxon>Pirellulaceae</taxon>
        <taxon>Aureliella</taxon>
    </lineage>
</organism>
<proteinExistence type="predicted"/>
<dbReference type="PROSITE" id="PS51318">
    <property type="entry name" value="TAT"/>
    <property type="match status" value="1"/>
</dbReference>
<sequence length="482" mass="52755">MSKMIGSGPVVGNPIDPRRQFLYGLGASVGSIALTSLLAAEDSPRVAAAASGSPLQARPGHLPATAKNVIFLMMEGGPSHLDTFDPKPELDRVHMQEFVRQGKQKSAMESGQRYYVKSPFKFTKAGECGADMAENWQHLASVADELCFFRGCQVDSVNHPTAMYQLNCGNRFGGDPAIGAWMTYGLGSVNQDLPGFVVFPEISYPQGGAANWSNGYLPASFQGTPLRPVGSPILDLSPPLGVSRERQRKNLDLIAKLNAEHAALHPQHTELQARTDSYELAFRMQMQVPEVLDLSREDARTLDRYGVNQPATDAFGRKCLLARKLVEKGVRFVQLYNGTWDSHDFIERAHGNLVRGVDRPIAALIQDLKERGLLDSTLVVWCGEFGRTPDNGIRGGTAYGRDHNPHAMTMWMAGGGCKAGHTIGATDELGMTAVEEVRHIRDFHVTLLRLLGLDDNKLTYYHAGRFKQLSQFGGKPIDALLA</sequence>
<dbReference type="Gene3D" id="3.40.720.10">
    <property type="entry name" value="Alkaline Phosphatase, subunit A"/>
    <property type="match status" value="1"/>
</dbReference>
<dbReference type="PANTHER" id="PTHR43737:SF1">
    <property type="entry name" value="DUF1501 DOMAIN-CONTAINING PROTEIN"/>
    <property type="match status" value="1"/>
</dbReference>
<evidence type="ECO:0008006" key="3">
    <source>
        <dbReference type="Google" id="ProtNLM"/>
    </source>
</evidence>
<dbReference type="PANTHER" id="PTHR43737">
    <property type="entry name" value="BLL7424 PROTEIN"/>
    <property type="match status" value="1"/>
</dbReference>
<dbReference type="Proteomes" id="UP000318017">
    <property type="component" value="Chromosome"/>
</dbReference>
<dbReference type="SUPFAM" id="SSF53649">
    <property type="entry name" value="Alkaline phosphatase-like"/>
    <property type="match status" value="1"/>
</dbReference>
<protein>
    <recommendedName>
        <fullName evidence="3">Sulfatase</fullName>
    </recommendedName>
</protein>
<gene>
    <name evidence="1" type="ORF">Q31a_38060</name>
</gene>
<accession>A0A518GA82</accession>